<dbReference type="Proteomes" id="UP001489719">
    <property type="component" value="Unassembled WGS sequence"/>
</dbReference>
<accession>A0ACC3TK86</accession>
<comment type="caution">
    <text evidence="1">The sequence shown here is derived from an EMBL/GenBank/DDBJ whole genome shotgun (WGS) entry which is preliminary data.</text>
</comment>
<evidence type="ECO:0000313" key="1">
    <source>
        <dbReference type="EMBL" id="KAK9321554.1"/>
    </source>
</evidence>
<keyword evidence="2" id="KW-1185">Reference proteome</keyword>
<dbReference type="EMBL" id="MU970096">
    <property type="protein sequence ID" value="KAK9321554.1"/>
    <property type="molecule type" value="Genomic_DNA"/>
</dbReference>
<gene>
    <name evidence="1" type="ORF">V1517DRAFT_326200</name>
</gene>
<sequence>MPVQRLRKLRRCREEEDDVIDDAVVLAIILGELGAANGRRNRFYLTRPVLLAPKKSPWQILRNSWDEKAFILTTGLSPTTFDYL</sequence>
<reference evidence="2" key="1">
    <citation type="journal article" date="2024" name="Front. Bioeng. Biotechnol.">
        <title>Genome-scale model development and genomic sequencing of the oleaginous clade Lipomyces.</title>
        <authorList>
            <person name="Czajka J.J."/>
            <person name="Han Y."/>
            <person name="Kim J."/>
            <person name="Mondo S.J."/>
            <person name="Hofstad B.A."/>
            <person name="Robles A."/>
            <person name="Haridas S."/>
            <person name="Riley R."/>
            <person name="LaButti K."/>
            <person name="Pangilinan J."/>
            <person name="Andreopoulos W."/>
            <person name="Lipzen A."/>
            <person name="Yan J."/>
            <person name="Wang M."/>
            <person name="Ng V."/>
            <person name="Grigoriev I.V."/>
            <person name="Spatafora J.W."/>
            <person name="Magnuson J.K."/>
            <person name="Baker S.E."/>
            <person name="Pomraning K.R."/>
        </authorList>
    </citation>
    <scope>NUCLEOTIDE SEQUENCE [LARGE SCALE GENOMIC DNA]</scope>
    <source>
        <strain evidence="2">CBS 10300</strain>
    </source>
</reference>
<name>A0ACC3TK86_9ASCO</name>
<proteinExistence type="predicted"/>
<organism evidence="1 2">
    <name type="scientific">Lipomyces orientalis</name>
    <dbReference type="NCBI Taxonomy" id="1233043"/>
    <lineage>
        <taxon>Eukaryota</taxon>
        <taxon>Fungi</taxon>
        <taxon>Dikarya</taxon>
        <taxon>Ascomycota</taxon>
        <taxon>Saccharomycotina</taxon>
        <taxon>Lipomycetes</taxon>
        <taxon>Lipomycetales</taxon>
        <taxon>Lipomycetaceae</taxon>
        <taxon>Lipomyces</taxon>
    </lineage>
</organism>
<protein>
    <submittedName>
        <fullName evidence="1">Uncharacterized protein</fullName>
    </submittedName>
</protein>
<evidence type="ECO:0000313" key="2">
    <source>
        <dbReference type="Proteomes" id="UP001489719"/>
    </source>
</evidence>